<reference evidence="1" key="1">
    <citation type="submission" date="2021-06" db="EMBL/GenBank/DDBJ databases">
        <authorList>
            <person name="Kallberg Y."/>
            <person name="Tangrot J."/>
            <person name="Rosling A."/>
        </authorList>
    </citation>
    <scope>NUCLEOTIDE SEQUENCE</scope>
    <source>
        <strain evidence="1">IA702</strain>
    </source>
</reference>
<protein>
    <submittedName>
        <fullName evidence="1">651_t:CDS:1</fullName>
    </submittedName>
</protein>
<accession>A0A9N8VUE3</accession>
<dbReference type="OrthoDB" id="2329773at2759"/>
<dbReference type="EMBL" id="CAJVPJ010000031">
    <property type="protein sequence ID" value="CAG8461339.1"/>
    <property type="molecule type" value="Genomic_DNA"/>
</dbReference>
<dbReference type="AlphaFoldDB" id="A0A9N8VUE3"/>
<evidence type="ECO:0000313" key="1">
    <source>
        <dbReference type="EMBL" id="CAG8461339.1"/>
    </source>
</evidence>
<gene>
    <name evidence="1" type="ORF">POCULU_LOCUS576</name>
</gene>
<comment type="caution">
    <text evidence="1">The sequence shown here is derived from an EMBL/GenBank/DDBJ whole genome shotgun (WGS) entry which is preliminary data.</text>
</comment>
<keyword evidence="2" id="KW-1185">Reference proteome</keyword>
<organism evidence="1 2">
    <name type="scientific">Paraglomus occultum</name>
    <dbReference type="NCBI Taxonomy" id="144539"/>
    <lineage>
        <taxon>Eukaryota</taxon>
        <taxon>Fungi</taxon>
        <taxon>Fungi incertae sedis</taxon>
        <taxon>Mucoromycota</taxon>
        <taxon>Glomeromycotina</taxon>
        <taxon>Glomeromycetes</taxon>
        <taxon>Paraglomerales</taxon>
        <taxon>Paraglomeraceae</taxon>
        <taxon>Paraglomus</taxon>
    </lineage>
</organism>
<dbReference type="Proteomes" id="UP000789572">
    <property type="component" value="Unassembled WGS sequence"/>
</dbReference>
<name>A0A9N8VUE3_9GLOM</name>
<evidence type="ECO:0000313" key="2">
    <source>
        <dbReference type="Proteomes" id="UP000789572"/>
    </source>
</evidence>
<sequence length="203" mass="24136">MQALRNRLLISIIKEKAETASVSEPPKIAISFYEELKFRHDQAEQVFRNTVECLLKHYDKKVRKYANYMKKRTSLSASTQDQCRKRVMEFDTKIGQKWIADLDHQSKRRRRDANPLRKYPDYEVKRRNINISDRFAGDQDVELKKWIFENQVPDITDKEKDAIDSYVFDVFQRDVESTIKSIEEKEVDLNPKDAAFVKRILDT</sequence>
<proteinExistence type="predicted"/>